<feature type="domain" description="C2" evidence="3">
    <location>
        <begin position="98"/>
        <end position="267"/>
    </location>
</feature>
<feature type="compositionally biased region" description="Polar residues" evidence="2">
    <location>
        <begin position="313"/>
        <end position="330"/>
    </location>
</feature>
<evidence type="ECO:0000256" key="2">
    <source>
        <dbReference type="SAM" id="MobiDB-lite"/>
    </source>
</evidence>
<keyword evidence="5" id="KW-1185">Reference proteome</keyword>
<feature type="compositionally biased region" description="Polar residues" evidence="2">
    <location>
        <begin position="357"/>
        <end position="370"/>
    </location>
</feature>
<feature type="compositionally biased region" description="Acidic residues" evidence="2">
    <location>
        <begin position="58"/>
        <end position="79"/>
    </location>
</feature>
<feature type="region of interest" description="Disordered" evidence="2">
    <location>
        <begin position="313"/>
        <end position="427"/>
    </location>
</feature>
<protein>
    <recommendedName>
        <fullName evidence="3">C2 domain-containing protein</fullName>
    </recommendedName>
</protein>
<evidence type="ECO:0000313" key="5">
    <source>
        <dbReference type="Proteomes" id="UP000198211"/>
    </source>
</evidence>
<evidence type="ECO:0000259" key="3">
    <source>
        <dbReference type="PROSITE" id="PS50004"/>
    </source>
</evidence>
<dbReference type="InterPro" id="IPR000008">
    <property type="entry name" value="C2_dom"/>
</dbReference>
<dbReference type="InterPro" id="IPR035892">
    <property type="entry name" value="C2_domain_sf"/>
</dbReference>
<accession>A0A225WXG3</accession>
<feature type="region of interest" description="Disordered" evidence="2">
    <location>
        <begin position="575"/>
        <end position="609"/>
    </location>
</feature>
<reference evidence="5" key="1">
    <citation type="submission" date="2017-03" db="EMBL/GenBank/DDBJ databases">
        <title>Phytopthora megakarya and P. palmivora, two closely related causual agents of cacao black pod achieved similar genome size and gene model numbers by different mechanisms.</title>
        <authorList>
            <person name="Ali S."/>
            <person name="Shao J."/>
            <person name="Larry D.J."/>
            <person name="Kronmiller B."/>
            <person name="Shen D."/>
            <person name="Strem M.D."/>
            <person name="Melnick R.L."/>
            <person name="Guiltinan M.J."/>
            <person name="Tyler B.M."/>
            <person name="Meinhardt L.W."/>
            <person name="Bailey B.A."/>
        </authorList>
    </citation>
    <scope>NUCLEOTIDE SEQUENCE [LARGE SCALE GENOMIC DNA]</scope>
    <source>
        <strain evidence="5">zdho120</strain>
    </source>
</reference>
<dbReference type="AlphaFoldDB" id="A0A225WXG3"/>
<dbReference type="STRING" id="4795.A0A225WXG3"/>
<gene>
    <name evidence="4" type="ORF">PHMEG_0003896</name>
</gene>
<feature type="region of interest" description="Disordered" evidence="2">
    <location>
        <begin position="1"/>
        <end position="109"/>
    </location>
</feature>
<dbReference type="EMBL" id="NBNE01000213">
    <property type="protein sequence ID" value="OWZ21540.1"/>
    <property type="molecule type" value="Genomic_DNA"/>
</dbReference>
<name>A0A225WXG3_9STRA</name>
<evidence type="ECO:0000313" key="4">
    <source>
        <dbReference type="EMBL" id="OWZ21540.1"/>
    </source>
</evidence>
<feature type="compositionally biased region" description="Basic and acidic residues" evidence="2">
    <location>
        <begin position="376"/>
        <end position="397"/>
    </location>
</feature>
<feature type="compositionally biased region" description="Polar residues" evidence="2">
    <location>
        <begin position="85"/>
        <end position="107"/>
    </location>
</feature>
<proteinExistence type="predicted"/>
<keyword evidence="1" id="KW-0175">Coiled coil</keyword>
<dbReference type="OrthoDB" id="79171at2759"/>
<feature type="compositionally biased region" description="Polar residues" evidence="2">
    <location>
        <begin position="575"/>
        <end position="585"/>
    </location>
</feature>
<dbReference type="PROSITE" id="PS50004">
    <property type="entry name" value="C2"/>
    <property type="match status" value="1"/>
</dbReference>
<organism evidence="4 5">
    <name type="scientific">Phytophthora megakarya</name>
    <dbReference type="NCBI Taxonomy" id="4795"/>
    <lineage>
        <taxon>Eukaryota</taxon>
        <taxon>Sar</taxon>
        <taxon>Stramenopiles</taxon>
        <taxon>Oomycota</taxon>
        <taxon>Peronosporomycetes</taxon>
        <taxon>Peronosporales</taxon>
        <taxon>Peronosporaceae</taxon>
        <taxon>Phytophthora</taxon>
    </lineage>
</organism>
<comment type="caution">
    <text evidence="4">The sequence shown here is derived from an EMBL/GenBank/DDBJ whole genome shotgun (WGS) entry which is preliminary data.</text>
</comment>
<sequence>MLVEGEQEDPTNTNYENLIVESSARAPEMMEPPLSPGSNYDDDYDGLEQSENHQPEVTQEEDESQDGGESDDVSDDEQSIAESEMPQTFGKTTTSQRRPASARTQPSAVPVPVRGLLEGKVLRATGLQTSRDRAPNAFVRVSFAESGEETHANAILRCKETLSTTDIVRDCVNPVWSEDRLNHFDYNQRNGSRMNAGEGSFQLELLPQIVPPATKPAWHQLPGDVLFTVFSASKPSNSSRNGANEHIGQTSIPLRSLTQDLLSTSPFTTRVLELRSRSGKRLGYGNMSARSLIDDGRSEPPTLVVSFKFTPTYENKTTSPVPHSLSNVPTASKLDARVGPSKTSSRSTARRNKARSATRTVPAQTSSSSINRRRFEKQVAKDNRSFAKRLEWKEARRSRQTAQAKAQEKNKVTPPQYGARKHGHKAHSGINRTKFVQQVAAENKTIGRRLQNILRSDEGARNPEKFTSWAAAEPKDSSNYDYMDRPDRDKAHAQDKRWQRQVELDFLMEKAQTKYQQQNQIVEEVMGLQESTATLKIQVDTLNKSVLRLDILNKKNQHVRDCLLRAAVTSGSLNVKASPRQPTIVNKTSSKTTTQSNNNDSENSGKTRKEQELELLTQHRDRLQADKQNLSLELKALNQQELGLDNEVKEQQSKWEHAIATQLFHRQMDAKNTVQAQKSMQEMKRRQKSMELSREEEEQWVCYQAHQERTQLQIAIQILRDEQGEEKPRHLATRAPESSSSAVCDYLTKKIERQETKIEQLQIEVEQRRNDYEAMLVSGGNENLRKRVQELQKLVFLCKTQATHVKKAQRIAQRKSELVEIDFQRRLFSEQTETDFVLKRPHLQ</sequence>
<dbReference type="SUPFAM" id="SSF49562">
    <property type="entry name" value="C2 domain (Calcium/lipid-binding domain, CaLB)"/>
    <property type="match status" value="1"/>
</dbReference>
<feature type="coiled-coil region" evidence="1">
    <location>
        <begin position="744"/>
        <end position="771"/>
    </location>
</feature>
<evidence type="ECO:0000256" key="1">
    <source>
        <dbReference type="SAM" id="Coils"/>
    </source>
</evidence>
<dbReference type="Pfam" id="PF00168">
    <property type="entry name" value="C2"/>
    <property type="match status" value="1"/>
</dbReference>
<feature type="compositionally biased region" description="Low complexity" evidence="2">
    <location>
        <begin position="586"/>
        <end position="601"/>
    </location>
</feature>
<dbReference type="Gene3D" id="2.60.40.150">
    <property type="entry name" value="C2 domain"/>
    <property type="match status" value="1"/>
</dbReference>
<dbReference type="Proteomes" id="UP000198211">
    <property type="component" value="Unassembled WGS sequence"/>
</dbReference>